<dbReference type="PANTHER" id="PTHR30535:SF34">
    <property type="entry name" value="MOLYBDATE-BINDING PROTEIN MOLA"/>
    <property type="match status" value="1"/>
</dbReference>
<proteinExistence type="predicted"/>
<dbReference type="Gene3D" id="3.40.50.1980">
    <property type="entry name" value="Nitrogenase molybdenum iron protein domain"/>
    <property type="match status" value="2"/>
</dbReference>
<dbReference type="PANTHER" id="PTHR30535">
    <property type="entry name" value="VITAMIN B12-BINDING PROTEIN"/>
    <property type="match status" value="1"/>
</dbReference>
<dbReference type="InterPro" id="IPR002491">
    <property type="entry name" value="ABC_transptr_periplasmic_BD"/>
</dbReference>
<accession>M1QBQ6</accession>
<feature type="domain" description="Fe/B12 periplasmic-binding" evidence="1">
    <location>
        <begin position="56"/>
        <end position="315"/>
    </location>
</feature>
<dbReference type="SUPFAM" id="SSF53807">
    <property type="entry name" value="Helical backbone' metal receptor"/>
    <property type="match status" value="1"/>
</dbReference>
<sequence>MKKLEKALIAVVIIAAVVGGSALIYTRDSSNNPTSGTNTIVDMEGRNIEVQKNVDSAVSIYPMATDIVYSLQAQDELTGIDSVSPNNEMLQKIDPAISDKTKVGMPWDVNVETVLSLDPDVVLGGWGDVRQKIEDTGTPTLGFALNSFDNVMYANSMVGKCLNKKEKAESLNDYIEEEIEMIEEKTSQISQSEKVRVQFIGRDTRLSAAVQGGFQDRMLEMAGAVNVAGDMTGDSWWTKVSIEQILNWNPEVIIVPAYCKDSAENIMNDPQWQNVKAVKEEQVYTMPRFTVSWDTPVPEAVLGLMWEAKLLYPDKFADLDMAQEVEEFSSTFYDLDLSDEEIDRILNNPRSI</sequence>
<dbReference type="Gene3D" id="1.20.58.2180">
    <property type="match status" value="1"/>
</dbReference>
<protein>
    <submittedName>
        <fullName evidence="2">Iron ABC transporter substrate-binding protein</fullName>
    </submittedName>
</protein>
<evidence type="ECO:0000313" key="2">
    <source>
        <dbReference type="EMBL" id="AGF93418.1"/>
    </source>
</evidence>
<reference evidence="2" key="1">
    <citation type="journal article" date="2013" name="Syst. Appl. Microbiol.">
        <title>New insights into the archaeal diversity of a hypersaline microbial mat obtained by a metagenomic approach.</title>
        <authorList>
            <person name="Lopez-Lopez A."/>
            <person name="Richter M."/>
            <person name="Pena A."/>
            <person name="Tamames J."/>
            <person name="Rossello-Mora R."/>
        </authorList>
    </citation>
    <scope>NUCLEOTIDE SEQUENCE</scope>
</reference>
<dbReference type="InterPro" id="IPR050902">
    <property type="entry name" value="ABC_Transporter_SBP"/>
</dbReference>
<dbReference type="EMBL" id="JX684091">
    <property type="protein sequence ID" value="AGF93418.1"/>
    <property type="molecule type" value="Genomic_DNA"/>
</dbReference>
<dbReference type="PROSITE" id="PS50983">
    <property type="entry name" value="FE_B12_PBP"/>
    <property type="match status" value="1"/>
</dbReference>
<dbReference type="AlphaFoldDB" id="M1QBQ6"/>
<dbReference type="Pfam" id="PF01497">
    <property type="entry name" value="Peripla_BP_2"/>
    <property type="match status" value="1"/>
</dbReference>
<organism evidence="2">
    <name type="scientific">uncultured organism</name>
    <dbReference type="NCBI Taxonomy" id="155900"/>
    <lineage>
        <taxon>unclassified sequences</taxon>
        <taxon>environmental samples</taxon>
    </lineage>
</organism>
<evidence type="ECO:0000259" key="1">
    <source>
        <dbReference type="PROSITE" id="PS50983"/>
    </source>
</evidence>
<gene>
    <name evidence="2" type="ORF">FLSS-25_0019</name>
</gene>
<name>M1QBQ6_9ZZZZ</name>